<keyword evidence="6" id="KW-1185">Reference proteome</keyword>
<evidence type="ECO:0000256" key="2">
    <source>
        <dbReference type="ARBA" id="ARBA00022840"/>
    </source>
</evidence>
<protein>
    <submittedName>
        <fullName evidence="5">Thiamine biosynthesis protein</fullName>
    </submittedName>
</protein>
<dbReference type="InterPro" id="IPR020536">
    <property type="entry name" value="ThiI_AANH"/>
</dbReference>
<dbReference type="Pfam" id="PF02568">
    <property type="entry name" value="ThiI"/>
    <property type="match status" value="1"/>
</dbReference>
<evidence type="ECO:0000259" key="3">
    <source>
        <dbReference type="Pfam" id="PF02568"/>
    </source>
</evidence>
<comment type="caution">
    <text evidence="5">The sequence shown here is derived from an EMBL/GenBank/DDBJ whole genome shotgun (WGS) entry which is preliminary data.</text>
</comment>
<dbReference type="Gene3D" id="3.40.50.620">
    <property type="entry name" value="HUPs"/>
    <property type="match status" value="1"/>
</dbReference>
<name>A0ABS3AWV1_9BACT</name>
<dbReference type="Pfam" id="PF18297">
    <property type="entry name" value="NFACT-R_2"/>
    <property type="match status" value="1"/>
</dbReference>
<dbReference type="Proteomes" id="UP000717534">
    <property type="component" value="Unassembled WGS sequence"/>
</dbReference>
<gene>
    <name evidence="5" type="ORF">JYU06_03050</name>
</gene>
<evidence type="ECO:0000313" key="5">
    <source>
        <dbReference type="EMBL" id="MBN4068486.1"/>
    </source>
</evidence>
<keyword evidence="2" id="KW-0067">ATP-binding</keyword>
<feature type="domain" description="Thil AANH" evidence="3">
    <location>
        <begin position="5"/>
        <end position="148"/>
    </location>
</feature>
<accession>A0ABS3AWV1</accession>
<dbReference type="SUPFAM" id="SSF52402">
    <property type="entry name" value="Adenine nucleotide alpha hydrolases-like"/>
    <property type="match status" value="1"/>
</dbReference>
<proteinExistence type="predicted"/>
<dbReference type="EMBL" id="JAFITO010000018">
    <property type="protein sequence ID" value="MBN4068486.1"/>
    <property type="molecule type" value="Genomic_DNA"/>
</dbReference>
<dbReference type="PANTHER" id="PTHR11933:SF6">
    <property type="entry name" value="THIL AANH DOMAIN-CONTAINING PROTEIN"/>
    <property type="match status" value="1"/>
</dbReference>
<reference evidence="5 6" key="1">
    <citation type="submission" date="2021-02" db="EMBL/GenBank/DDBJ databases">
        <title>Activity-based single-cell genomes from oceanic crustal fluid captures similar information to metagenomic and metatranscriptomic surveys with orders of magnitude less sampling.</title>
        <authorList>
            <person name="D'Angelo T.S."/>
            <person name="Orcutt B.N."/>
        </authorList>
    </citation>
    <scope>NUCLEOTIDE SEQUENCE [LARGE SCALE GENOMIC DNA]</scope>
    <source>
        <strain evidence="5">AH-315-G02</strain>
    </source>
</reference>
<dbReference type="InterPro" id="IPR059101">
    <property type="entry name" value="NFACT-R_2"/>
</dbReference>
<evidence type="ECO:0000259" key="4">
    <source>
        <dbReference type="Pfam" id="PF18297"/>
    </source>
</evidence>
<evidence type="ECO:0000313" key="6">
    <source>
        <dbReference type="Proteomes" id="UP000717534"/>
    </source>
</evidence>
<sequence>MKHKTALALFSGGLDSILAVKLVASLGVRVLAVKFVTPFFDYEVLEDPEKYKQEVMDKYGIEVILHDLSRNYLDLLHNPSHGFGKNFNPCIDCKILMCSRAREMMAEYGASFLISGEVLGQRPMSQRRDTLRVIERDSDNDGLLLRPLSAKLMDPTKAETEGWIDREKLLNFSGRGRSRQIQLAKEYGIMDFPAPAGGCILADPILSTRIEKIYQGDFVIKAEDISVTDIRLLLLGRQFLLPEGAWLVLGRNEKENSTIEGLAEEDDILLYMPHRPGPTALLRGVKTGSSDIDDNADVLQNAAGLVVRYGKKVKEGDSGAVVEFRRTGKIWTSTMQPLSDNLYKSWMFNGSARTKNLK</sequence>
<feature type="domain" description="NFACT protein RNA binding" evidence="4">
    <location>
        <begin position="236"/>
        <end position="347"/>
    </location>
</feature>
<evidence type="ECO:0000256" key="1">
    <source>
        <dbReference type="ARBA" id="ARBA00022741"/>
    </source>
</evidence>
<organism evidence="5 6">
    <name type="scientific">Desulfotalea psychrophila</name>
    <dbReference type="NCBI Taxonomy" id="84980"/>
    <lineage>
        <taxon>Bacteria</taxon>
        <taxon>Pseudomonadati</taxon>
        <taxon>Thermodesulfobacteriota</taxon>
        <taxon>Desulfobulbia</taxon>
        <taxon>Desulfobulbales</taxon>
        <taxon>Desulfocapsaceae</taxon>
        <taxon>Desulfotalea</taxon>
    </lineage>
</organism>
<keyword evidence="1" id="KW-0547">Nucleotide-binding</keyword>
<dbReference type="PANTHER" id="PTHR11933">
    <property type="entry name" value="TRNA 5-METHYLAMINOMETHYL-2-THIOURIDYLATE -METHYLTRANSFERASE"/>
    <property type="match status" value="1"/>
</dbReference>
<dbReference type="InterPro" id="IPR014729">
    <property type="entry name" value="Rossmann-like_a/b/a_fold"/>
</dbReference>